<dbReference type="SMART" id="SM00387">
    <property type="entry name" value="HATPase_c"/>
    <property type="match status" value="1"/>
</dbReference>
<evidence type="ECO:0000313" key="11">
    <source>
        <dbReference type="EMBL" id="TDC04926.1"/>
    </source>
</evidence>
<keyword evidence="5" id="KW-0547">Nucleotide-binding</keyword>
<accession>A0A4V2XK30</accession>
<keyword evidence="8" id="KW-0902">Two-component regulatory system</keyword>
<dbReference type="InterPro" id="IPR050482">
    <property type="entry name" value="Sensor_HK_TwoCompSys"/>
</dbReference>
<protein>
    <recommendedName>
        <fullName evidence="2">histidine kinase</fullName>
        <ecNumber evidence="2">2.7.13.3</ecNumber>
    </recommendedName>
</protein>
<evidence type="ECO:0000256" key="7">
    <source>
        <dbReference type="ARBA" id="ARBA00022840"/>
    </source>
</evidence>
<keyword evidence="6 11" id="KW-0418">Kinase</keyword>
<dbReference type="Proteomes" id="UP000295157">
    <property type="component" value="Unassembled WGS sequence"/>
</dbReference>
<evidence type="ECO:0000313" key="12">
    <source>
        <dbReference type="Proteomes" id="UP000295157"/>
    </source>
</evidence>
<evidence type="ECO:0000256" key="9">
    <source>
        <dbReference type="SAM" id="Phobius"/>
    </source>
</evidence>
<evidence type="ECO:0000256" key="1">
    <source>
        <dbReference type="ARBA" id="ARBA00000085"/>
    </source>
</evidence>
<keyword evidence="9" id="KW-1133">Transmembrane helix</keyword>
<dbReference type="PANTHER" id="PTHR24421">
    <property type="entry name" value="NITRATE/NITRITE SENSOR PROTEIN NARX-RELATED"/>
    <property type="match status" value="1"/>
</dbReference>
<organism evidence="11 12">
    <name type="scientific">Nonomuraea longispora</name>
    <dbReference type="NCBI Taxonomy" id="1848320"/>
    <lineage>
        <taxon>Bacteria</taxon>
        <taxon>Bacillati</taxon>
        <taxon>Actinomycetota</taxon>
        <taxon>Actinomycetes</taxon>
        <taxon>Streptosporangiales</taxon>
        <taxon>Streptosporangiaceae</taxon>
        <taxon>Nonomuraea</taxon>
    </lineage>
</organism>
<sequence length="383" mass="39703">MTSIADRTRSWSVDAWPCLPFLAANLVGTGPAAVYQPDAARPLDAGAYALVVAAALALAWRRRPGLVLLLNGAAVVTYLAAGYPFGPVLLTVPAAMYGVAAAWPAVQAGLVVAADFGVLIVGLFAKVAAEPAASGSAMVVDVLVWGAVTLVVLTIGTTVRIRREAAAGVRTEQARRMASEERLRMAQDLHDTIGHGLAAIAMQAGVALHVLDRDPVEARQAMEAVRATSREALDSLRAELEHLRGDEPAQRQPVPGLDGLGELAGRVRAAGIDLTLNVQPDLGLAGPVDSAAFRIVREALTNVLRHAGTAAVRVLIRRDGDELLVEVTDTGGDRASHATSPGGGLGIRGMRAQTEQLGGELEAGPLPGGGFSVTARIPVEEVP</sequence>
<evidence type="ECO:0000256" key="8">
    <source>
        <dbReference type="ARBA" id="ARBA00023012"/>
    </source>
</evidence>
<dbReference type="Pfam" id="PF07730">
    <property type="entry name" value="HisKA_3"/>
    <property type="match status" value="1"/>
</dbReference>
<dbReference type="GO" id="GO:0000155">
    <property type="term" value="F:phosphorelay sensor kinase activity"/>
    <property type="evidence" value="ECO:0007669"/>
    <property type="project" value="InterPro"/>
</dbReference>
<dbReference type="PANTHER" id="PTHR24421:SF10">
    <property type="entry name" value="NITRATE_NITRITE SENSOR PROTEIN NARQ"/>
    <property type="match status" value="1"/>
</dbReference>
<dbReference type="Gene3D" id="1.20.5.1930">
    <property type="match status" value="1"/>
</dbReference>
<evidence type="ECO:0000256" key="6">
    <source>
        <dbReference type="ARBA" id="ARBA00022777"/>
    </source>
</evidence>
<dbReference type="EMBL" id="SMJZ01000079">
    <property type="protein sequence ID" value="TDC04926.1"/>
    <property type="molecule type" value="Genomic_DNA"/>
</dbReference>
<dbReference type="Pfam" id="PF02518">
    <property type="entry name" value="HATPase_c"/>
    <property type="match status" value="1"/>
</dbReference>
<feature type="transmembrane region" description="Helical" evidence="9">
    <location>
        <begin position="137"/>
        <end position="156"/>
    </location>
</feature>
<dbReference type="EC" id="2.7.13.3" evidence="2"/>
<dbReference type="Gene3D" id="3.30.565.10">
    <property type="entry name" value="Histidine kinase-like ATPase, C-terminal domain"/>
    <property type="match status" value="1"/>
</dbReference>
<evidence type="ECO:0000259" key="10">
    <source>
        <dbReference type="PROSITE" id="PS50109"/>
    </source>
</evidence>
<dbReference type="InterPro" id="IPR011712">
    <property type="entry name" value="Sig_transdc_His_kin_sub3_dim/P"/>
</dbReference>
<feature type="transmembrane region" description="Helical" evidence="9">
    <location>
        <begin position="105"/>
        <end position="125"/>
    </location>
</feature>
<dbReference type="AlphaFoldDB" id="A0A4V2XK30"/>
<dbReference type="CDD" id="cd16917">
    <property type="entry name" value="HATPase_UhpB-NarQ-NarX-like"/>
    <property type="match status" value="1"/>
</dbReference>
<evidence type="ECO:0000256" key="4">
    <source>
        <dbReference type="ARBA" id="ARBA00022679"/>
    </source>
</evidence>
<dbReference type="InterPro" id="IPR005467">
    <property type="entry name" value="His_kinase_dom"/>
</dbReference>
<comment type="caution">
    <text evidence="11">The sequence shown here is derived from an EMBL/GenBank/DDBJ whole genome shotgun (WGS) entry which is preliminary data.</text>
</comment>
<dbReference type="RefSeq" id="WP_132334323.1">
    <property type="nucleotide sequence ID" value="NZ_SMJZ01000079.1"/>
</dbReference>
<keyword evidence="9" id="KW-0472">Membrane</keyword>
<name>A0A4V2XK30_9ACTN</name>
<evidence type="ECO:0000256" key="5">
    <source>
        <dbReference type="ARBA" id="ARBA00022741"/>
    </source>
</evidence>
<comment type="catalytic activity">
    <reaction evidence="1">
        <text>ATP + protein L-histidine = ADP + protein N-phospho-L-histidine.</text>
        <dbReference type="EC" id="2.7.13.3"/>
    </reaction>
</comment>
<dbReference type="SUPFAM" id="SSF55874">
    <property type="entry name" value="ATPase domain of HSP90 chaperone/DNA topoisomerase II/histidine kinase"/>
    <property type="match status" value="1"/>
</dbReference>
<feature type="transmembrane region" description="Helical" evidence="9">
    <location>
        <begin position="45"/>
        <end position="60"/>
    </location>
</feature>
<feature type="domain" description="Histidine kinase" evidence="10">
    <location>
        <begin position="294"/>
        <end position="381"/>
    </location>
</feature>
<evidence type="ECO:0000256" key="2">
    <source>
        <dbReference type="ARBA" id="ARBA00012438"/>
    </source>
</evidence>
<dbReference type="GO" id="GO:0046983">
    <property type="term" value="F:protein dimerization activity"/>
    <property type="evidence" value="ECO:0007669"/>
    <property type="project" value="InterPro"/>
</dbReference>
<keyword evidence="4" id="KW-0808">Transferase</keyword>
<proteinExistence type="predicted"/>
<dbReference type="GO" id="GO:0016020">
    <property type="term" value="C:membrane"/>
    <property type="evidence" value="ECO:0007669"/>
    <property type="project" value="InterPro"/>
</dbReference>
<keyword evidence="9" id="KW-0812">Transmembrane</keyword>
<keyword evidence="3" id="KW-0597">Phosphoprotein</keyword>
<dbReference type="InterPro" id="IPR036890">
    <property type="entry name" value="HATPase_C_sf"/>
</dbReference>
<keyword evidence="7" id="KW-0067">ATP-binding</keyword>
<keyword evidence="12" id="KW-1185">Reference proteome</keyword>
<dbReference type="PROSITE" id="PS50109">
    <property type="entry name" value="HIS_KIN"/>
    <property type="match status" value="1"/>
</dbReference>
<gene>
    <name evidence="11" type="ORF">E1267_21175</name>
</gene>
<dbReference type="GO" id="GO:0005524">
    <property type="term" value="F:ATP binding"/>
    <property type="evidence" value="ECO:0007669"/>
    <property type="project" value="UniProtKB-KW"/>
</dbReference>
<dbReference type="OrthoDB" id="227596at2"/>
<reference evidence="11 12" key="1">
    <citation type="submission" date="2019-02" db="EMBL/GenBank/DDBJ databases">
        <title>Draft genome sequences of novel Actinobacteria.</title>
        <authorList>
            <person name="Sahin N."/>
            <person name="Ay H."/>
            <person name="Saygin H."/>
        </authorList>
    </citation>
    <scope>NUCLEOTIDE SEQUENCE [LARGE SCALE GENOMIC DNA]</scope>
    <source>
        <strain evidence="11 12">KC201</strain>
    </source>
</reference>
<evidence type="ECO:0000256" key="3">
    <source>
        <dbReference type="ARBA" id="ARBA00022553"/>
    </source>
</evidence>
<feature type="transmembrane region" description="Helical" evidence="9">
    <location>
        <begin position="67"/>
        <end position="85"/>
    </location>
</feature>
<dbReference type="InterPro" id="IPR003594">
    <property type="entry name" value="HATPase_dom"/>
</dbReference>